<dbReference type="EMBL" id="LAZR01000183">
    <property type="protein sequence ID" value="KKN83539.1"/>
    <property type="molecule type" value="Genomic_DNA"/>
</dbReference>
<dbReference type="Pfam" id="PF13392">
    <property type="entry name" value="HNH_3"/>
    <property type="match status" value="1"/>
</dbReference>
<dbReference type="AlphaFoldDB" id="A0A0F9TW35"/>
<comment type="caution">
    <text evidence="2">The sequence shown here is derived from an EMBL/GenBank/DDBJ whole genome shotgun (WGS) entry which is preliminary data.</text>
</comment>
<dbReference type="SUPFAM" id="SSF54060">
    <property type="entry name" value="His-Me finger endonucleases"/>
    <property type="match status" value="1"/>
</dbReference>
<reference evidence="2" key="1">
    <citation type="journal article" date="2015" name="Nature">
        <title>Complex archaea that bridge the gap between prokaryotes and eukaryotes.</title>
        <authorList>
            <person name="Spang A."/>
            <person name="Saw J.H."/>
            <person name="Jorgensen S.L."/>
            <person name="Zaremba-Niedzwiedzka K."/>
            <person name="Martijn J."/>
            <person name="Lind A.E."/>
            <person name="van Eijk R."/>
            <person name="Schleper C."/>
            <person name="Guy L."/>
            <person name="Ettema T.J."/>
        </authorList>
    </citation>
    <scope>NUCLEOTIDE SEQUENCE</scope>
</reference>
<gene>
    <name evidence="2" type="ORF">LCGC14_0297780</name>
</gene>
<name>A0A0F9TW35_9ZZZZ</name>
<proteinExistence type="predicted"/>
<dbReference type="InterPro" id="IPR003615">
    <property type="entry name" value="HNH_nuc"/>
</dbReference>
<sequence length="158" mass="18129">MTDTKDDGGPVDGTLLLLATGEIATVSEADIEVVNLYAWRLGLNGYVYRVGGRKRGEVCLLHRFVMNVCNGEEIHHINGNRLDNRRENLEITTRSEHQRQHHSHITSARNRSNRIYPLSRHCLGCGKLFRVHPDHRGRNRYCSRDCGNRNRRKVCNVS</sequence>
<dbReference type="Gene3D" id="3.90.75.20">
    <property type="match status" value="1"/>
</dbReference>
<protein>
    <recommendedName>
        <fullName evidence="1">HNH nuclease domain-containing protein</fullName>
    </recommendedName>
</protein>
<organism evidence="2">
    <name type="scientific">marine sediment metagenome</name>
    <dbReference type="NCBI Taxonomy" id="412755"/>
    <lineage>
        <taxon>unclassified sequences</taxon>
        <taxon>metagenomes</taxon>
        <taxon>ecological metagenomes</taxon>
    </lineage>
</organism>
<evidence type="ECO:0000313" key="2">
    <source>
        <dbReference type="EMBL" id="KKN83539.1"/>
    </source>
</evidence>
<feature type="domain" description="HNH nuclease" evidence="1">
    <location>
        <begin position="70"/>
        <end position="99"/>
    </location>
</feature>
<dbReference type="InterPro" id="IPR044925">
    <property type="entry name" value="His-Me_finger_sf"/>
</dbReference>
<evidence type="ECO:0000259" key="1">
    <source>
        <dbReference type="Pfam" id="PF13392"/>
    </source>
</evidence>
<accession>A0A0F9TW35</accession>